<dbReference type="GO" id="GO:0003677">
    <property type="term" value="F:DNA binding"/>
    <property type="evidence" value="ECO:0007669"/>
    <property type="project" value="InterPro"/>
</dbReference>
<protein>
    <recommendedName>
        <fullName evidence="1">HTH cro/C1-type domain-containing protein</fullName>
    </recommendedName>
</protein>
<sequence length="157" mass="17291">MPRKVRTHIAGAEELRSFPLAPKSLTKQEFGKRLYRLMLAKGWHQSELARQAGVPRDAVSVYIRGKSLPTPVNLQKLADAIGLPTEELLPNHAEGAIDEDELPAFEMKVSSGAPNMAWVRVNRLVSTQTAVKIAELLDNDDALDRNRSGKEAALLAK</sequence>
<dbReference type="EMBL" id="CP014525">
    <property type="protein sequence ID" value="AMW34862.1"/>
    <property type="molecule type" value="Genomic_DNA"/>
</dbReference>
<dbReference type="OrthoDB" id="7365323at2"/>
<feature type="domain" description="HTH cro/C1-type" evidence="1">
    <location>
        <begin position="34"/>
        <end position="88"/>
    </location>
</feature>
<accession>A0A143DDQ6</accession>
<dbReference type="SMART" id="SM00530">
    <property type="entry name" value="HTH_XRE"/>
    <property type="match status" value="1"/>
</dbReference>
<evidence type="ECO:0000313" key="2">
    <source>
        <dbReference type="EMBL" id="AMW34862.1"/>
    </source>
</evidence>
<organism evidence="2 3">
    <name type="scientific">Haematospirillum jordaniae</name>
    <dbReference type="NCBI Taxonomy" id="1549855"/>
    <lineage>
        <taxon>Bacteria</taxon>
        <taxon>Pseudomonadati</taxon>
        <taxon>Pseudomonadota</taxon>
        <taxon>Alphaproteobacteria</taxon>
        <taxon>Rhodospirillales</taxon>
        <taxon>Novispirillaceae</taxon>
        <taxon>Haematospirillum</taxon>
    </lineage>
</organism>
<dbReference type="SUPFAM" id="SSF47413">
    <property type="entry name" value="lambda repressor-like DNA-binding domains"/>
    <property type="match status" value="1"/>
</dbReference>
<dbReference type="GeneID" id="53316781"/>
<dbReference type="PROSITE" id="PS50943">
    <property type="entry name" value="HTH_CROC1"/>
    <property type="match status" value="1"/>
</dbReference>
<proteinExistence type="predicted"/>
<evidence type="ECO:0000259" key="1">
    <source>
        <dbReference type="PROSITE" id="PS50943"/>
    </source>
</evidence>
<name>A0A143DDQ6_9PROT</name>
<dbReference type="Gene3D" id="1.10.260.40">
    <property type="entry name" value="lambda repressor-like DNA-binding domains"/>
    <property type="match status" value="1"/>
</dbReference>
<reference evidence="2 3" key="1">
    <citation type="submission" date="2016-02" db="EMBL/GenBank/DDBJ databases">
        <title>Complete Genome of H5569, the type strain of the newly described species Haematospirillium jordaniae.</title>
        <authorList>
            <person name="Nicholson A.C."/>
            <person name="Humrighouse B.W."/>
            <person name="Loparov V."/>
            <person name="McQuiston J.R."/>
        </authorList>
    </citation>
    <scope>NUCLEOTIDE SEQUENCE [LARGE SCALE GENOMIC DNA]</scope>
    <source>
        <strain evidence="2 3">H5569</strain>
    </source>
</reference>
<keyword evidence="3" id="KW-1185">Reference proteome</keyword>
<dbReference type="InterPro" id="IPR001387">
    <property type="entry name" value="Cro/C1-type_HTH"/>
</dbReference>
<dbReference type="KEGG" id="hjo:AY555_06375"/>
<dbReference type="Proteomes" id="UP000076066">
    <property type="component" value="Chromosome"/>
</dbReference>
<dbReference type="STRING" id="1549855.AY555_06375"/>
<dbReference type="Pfam" id="PF01381">
    <property type="entry name" value="HTH_3"/>
    <property type="match status" value="1"/>
</dbReference>
<dbReference type="AlphaFoldDB" id="A0A143DDQ6"/>
<gene>
    <name evidence="2" type="ORF">AY555_06375</name>
</gene>
<dbReference type="RefSeq" id="WP_066134894.1">
    <property type="nucleotide sequence ID" value="NZ_CP014525.1"/>
</dbReference>
<dbReference type="CDD" id="cd00093">
    <property type="entry name" value="HTH_XRE"/>
    <property type="match status" value="1"/>
</dbReference>
<evidence type="ECO:0000313" key="3">
    <source>
        <dbReference type="Proteomes" id="UP000076066"/>
    </source>
</evidence>
<dbReference type="InterPro" id="IPR010982">
    <property type="entry name" value="Lambda_DNA-bd_dom_sf"/>
</dbReference>